<dbReference type="STRING" id="1130080.SAMN04488113_1253"/>
<dbReference type="Proteomes" id="UP000198564">
    <property type="component" value="Unassembled WGS sequence"/>
</dbReference>
<proteinExistence type="predicted"/>
<dbReference type="PANTHER" id="PTHR33744:SF1">
    <property type="entry name" value="DNA-BINDING TRANSCRIPTIONAL ACTIVATOR ADER"/>
    <property type="match status" value="1"/>
</dbReference>
<dbReference type="PANTHER" id="PTHR33744">
    <property type="entry name" value="CARBOHYDRATE DIACID REGULATOR"/>
    <property type="match status" value="1"/>
</dbReference>
<dbReference type="InterPro" id="IPR025736">
    <property type="entry name" value="PucR_C-HTH_dom"/>
</dbReference>
<dbReference type="AlphaFoldDB" id="A0A1H6U4W1"/>
<accession>A0A1H6U4W1</accession>
<evidence type="ECO:0000313" key="4">
    <source>
        <dbReference type="Proteomes" id="UP000198564"/>
    </source>
</evidence>
<dbReference type="Gene3D" id="1.10.10.2840">
    <property type="entry name" value="PucR C-terminal helix-turn-helix domain"/>
    <property type="match status" value="1"/>
</dbReference>
<evidence type="ECO:0000313" key="3">
    <source>
        <dbReference type="EMBL" id="SEI84617.1"/>
    </source>
</evidence>
<keyword evidence="4" id="KW-1185">Reference proteome</keyword>
<dbReference type="InterPro" id="IPR042070">
    <property type="entry name" value="PucR_C-HTH_sf"/>
</dbReference>
<dbReference type="EMBL" id="FNYW01000025">
    <property type="protein sequence ID" value="SEI84617.1"/>
    <property type="molecule type" value="Genomic_DNA"/>
</dbReference>
<sequence length="546" mass="63653">MLKLKEVSGLPSLKDSKLIYGKEKLNISVSGAMVMEALDIEDWGSPRQILMTSNFAFKDETSETIIHFFKKAKEIGISAFIFKKNRLVSEIPEYFISNCKMFGFPLFEVKKDITYESIINDILKLINNRNTLLLQSYYDNHQQFIQLMMNQSGTIKILETLSTLIGVPVSLVEKANAKVIGTKERYNLFEFKNAAESMYREFNNLEYEQHSVNYPNIKTQENNKLLSFTIPNLGYEEYQLIIHGADYRFSDMDFMAITNTIIAIQTELVKKYALRQNKKARMNEMVSDLVHGRLTIQEDIDETINNLELNPDKKYRVIVFNFNSKKRELSDGLVNRLTDTLANLFKNKFNNLLYIGHKNQVSLVTSTETMTINTVKKKIETILKKISENKSYKDIYHYISISNEVSLYKLSEGHRQAMDSQKILRMGNEESAIVSYENLGLYRLFLETDNLNSLDRFVPENLKALQKDNPDLLNTLYVFINVNQNYSEASEILFIHPKTVRYRINRLKERYDIDLKNPEEILQYSIALRILKFIPLENQNNPKYRS</sequence>
<evidence type="ECO:0000259" key="1">
    <source>
        <dbReference type="Pfam" id="PF07905"/>
    </source>
</evidence>
<dbReference type="OrthoDB" id="142218at2"/>
<gene>
    <name evidence="3" type="ORF">SAMN04488113_1253</name>
</gene>
<feature type="domain" description="PucR C-terminal helix-turn-helix" evidence="2">
    <location>
        <begin position="472"/>
        <end position="530"/>
    </location>
</feature>
<dbReference type="RefSeq" id="WP_091635216.1">
    <property type="nucleotide sequence ID" value="NZ_FNYW01000025.1"/>
</dbReference>
<protein>
    <submittedName>
        <fullName evidence="3">Purine catabolism regulatory protein</fullName>
    </submittedName>
</protein>
<dbReference type="Pfam" id="PF07905">
    <property type="entry name" value="PucR"/>
    <property type="match status" value="1"/>
</dbReference>
<reference evidence="4" key="1">
    <citation type="submission" date="2016-10" db="EMBL/GenBank/DDBJ databases">
        <authorList>
            <person name="Varghese N."/>
            <person name="Submissions S."/>
        </authorList>
    </citation>
    <scope>NUCLEOTIDE SEQUENCE [LARGE SCALE GENOMIC DNA]</scope>
    <source>
        <strain evidence="4">DSM 25751</strain>
    </source>
</reference>
<name>A0A1H6U4W1_9LACT</name>
<dbReference type="InterPro" id="IPR012914">
    <property type="entry name" value="PucR_dom"/>
</dbReference>
<dbReference type="InterPro" id="IPR051448">
    <property type="entry name" value="CdaR-like_regulators"/>
</dbReference>
<organism evidence="3 4">
    <name type="scientific">Alkalibacterium gilvum</name>
    <dbReference type="NCBI Taxonomy" id="1130080"/>
    <lineage>
        <taxon>Bacteria</taxon>
        <taxon>Bacillati</taxon>
        <taxon>Bacillota</taxon>
        <taxon>Bacilli</taxon>
        <taxon>Lactobacillales</taxon>
        <taxon>Carnobacteriaceae</taxon>
        <taxon>Alkalibacterium</taxon>
    </lineage>
</organism>
<feature type="domain" description="Purine catabolism PurC-like" evidence="1">
    <location>
        <begin position="7"/>
        <end position="126"/>
    </location>
</feature>
<dbReference type="Pfam" id="PF13556">
    <property type="entry name" value="HTH_30"/>
    <property type="match status" value="1"/>
</dbReference>
<evidence type="ECO:0000259" key="2">
    <source>
        <dbReference type="Pfam" id="PF13556"/>
    </source>
</evidence>